<protein>
    <submittedName>
        <fullName evidence="2">Uncharacterized protein</fullName>
    </submittedName>
</protein>
<keyword evidence="1" id="KW-0472">Membrane</keyword>
<dbReference type="EMBL" id="CP017704">
    <property type="protein sequence ID" value="ASS95105.1"/>
    <property type="molecule type" value="Genomic_DNA"/>
</dbReference>
<reference evidence="2 3" key="1">
    <citation type="submission" date="2016-10" db="EMBL/GenBank/DDBJ databases">
        <title>The whole genome sequencing and assembly of Bacillus simplex DSM 1321 strain.</title>
        <authorList>
            <person name="Park M.-K."/>
            <person name="Lee Y.-J."/>
            <person name="Yi H."/>
            <person name="Bahn Y.-S."/>
            <person name="Kim J.F."/>
            <person name="Lee D.-W."/>
        </authorList>
    </citation>
    <scope>NUCLEOTIDE SEQUENCE [LARGE SCALE GENOMIC DNA]</scope>
    <source>
        <strain evidence="2 3">DSM 1321</strain>
    </source>
</reference>
<dbReference type="Proteomes" id="UP000214618">
    <property type="component" value="Chromosome"/>
</dbReference>
<sequence length="119" mass="13745">MSTKEGSIGLAPPSWFYISEPFIGLKKFATLLPNNGLAETPQALALMRLGRQSAEWERISEINLELFLICLQILEKSFKWADKSYFFRKLGLCLFFLYWIILYNEIKRMATKEKGGESV</sequence>
<feature type="transmembrane region" description="Helical" evidence="1">
    <location>
        <begin position="85"/>
        <end position="104"/>
    </location>
</feature>
<name>A0A223EJ24_9BACI</name>
<evidence type="ECO:0000313" key="2">
    <source>
        <dbReference type="EMBL" id="ASS95105.1"/>
    </source>
</evidence>
<accession>A0A223EJ24</accession>
<keyword evidence="1" id="KW-0812">Transmembrane</keyword>
<dbReference type="RefSeq" id="WP_063234860.1">
    <property type="nucleotide sequence ID" value="NZ_BCVO01000018.1"/>
</dbReference>
<organism evidence="2 3">
    <name type="scientific">Peribacillus simplex NBRC 15720 = DSM 1321</name>
    <dbReference type="NCBI Taxonomy" id="1349754"/>
    <lineage>
        <taxon>Bacteria</taxon>
        <taxon>Bacillati</taxon>
        <taxon>Bacillota</taxon>
        <taxon>Bacilli</taxon>
        <taxon>Bacillales</taxon>
        <taxon>Bacillaceae</taxon>
        <taxon>Peribacillus</taxon>
    </lineage>
</organism>
<dbReference type="GeneID" id="56474073"/>
<evidence type="ECO:0000256" key="1">
    <source>
        <dbReference type="SAM" id="Phobius"/>
    </source>
</evidence>
<proteinExistence type="predicted"/>
<evidence type="ECO:0000313" key="3">
    <source>
        <dbReference type="Proteomes" id="UP000214618"/>
    </source>
</evidence>
<keyword evidence="1" id="KW-1133">Transmembrane helix</keyword>
<gene>
    <name evidence="2" type="ORF">BS1321_15040</name>
</gene>
<dbReference type="AlphaFoldDB" id="A0A223EJ24"/>